<dbReference type="EMBL" id="JANAVB010033017">
    <property type="protein sequence ID" value="KAJ6809440.1"/>
    <property type="molecule type" value="Genomic_DNA"/>
</dbReference>
<protein>
    <submittedName>
        <fullName evidence="2">Geraniol 8-hydroxylase</fullName>
    </submittedName>
</protein>
<accession>A0AAX6EZ67</accession>
<feature type="compositionally biased region" description="Basic residues" evidence="1">
    <location>
        <begin position="53"/>
        <end position="64"/>
    </location>
</feature>
<evidence type="ECO:0000313" key="3">
    <source>
        <dbReference type="Proteomes" id="UP001140949"/>
    </source>
</evidence>
<feature type="region of interest" description="Disordered" evidence="1">
    <location>
        <begin position="53"/>
        <end position="79"/>
    </location>
</feature>
<organism evidence="2 3">
    <name type="scientific">Iris pallida</name>
    <name type="common">Sweet iris</name>
    <dbReference type="NCBI Taxonomy" id="29817"/>
    <lineage>
        <taxon>Eukaryota</taxon>
        <taxon>Viridiplantae</taxon>
        <taxon>Streptophyta</taxon>
        <taxon>Embryophyta</taxon>
        <taxon>Tracheophyta</taxon>
        <taxon>Spermatophyta</taxon>
        <taxon>Magnoliopsida</taxon>
        <taxon>Liliopsida</taxon>
        <taxon>Asparagales</taxon>
        <taxon>Iridaceae</taxon>
        <taxon>Iridoideae</taxon>
        <taxon>Irideae</taxon>
        <taxon>Iris</taxon>
    </lineage>
</organism>
<name>A0AAX6EZ67_IRIPA</name>
<keyword evidence="3" id="KW-1185">Reference proteome</keyword>
<sequence>MTGPWALARRARDRWGLSPSSNRFPTIGRGAGPGASRGLLLLEEAATLRKYRKGMMNKRKRKRKHDDEDEESSIGIGKS</sequence>
<gene>
    <name evidence="2" type="ORF">M6B38_160715</name>
</gene>
<dbReference type="AlphaFoldDB" id="A0AAX6EZ67"/>
<evidence type="ECO:0000256" key="1">
    <source>
        <dbReference type="SAM" id="MobiDB-lite"/>
    </source>
</evidence>
<proteinExistence type="predicted"/>
<dbReference type="Proteomes" id="UP001140949">
    <property type="component" value="Unassembled WGS sequence"/>
</dbReference>
<evidence type="ECO:0000313" key="2">
    <source>
        <dbReference type="EMBL" id="KAJ6809440.1"/>
    </source>
</evidence>
<comment type="caution">
    <text evidence="2">The sequence shown here is derived from an EMBL/GenBank/DDBJ whole genome shotgun (WGS) entry which is preliminary data.</text>
</comment>
<reference evidence="2" key="1">
    <citation type="journal article" date="2023" name="GigaByte">
        <title>Genome assembly of the bearded iris, Iris pallida Lam.</title>
        <authorList>
            <person name="Bruccoleri R.E."/>
            <person name="Oakeley E.J."/>
            <person name="Faust A.M.E."/>
            <person name="Altorfer M."/>
            <person name="Dessus-Babus S."/>
            <person name="Burckhardt D."/>
            <person name="Oertli M."/>
            <person name="Naumann U."/>
            <person name="Petersen F."/>
            <person name="Wong J."/>
        </authorList>
    </citation>
    <scope>NUCLEOTIDE SEQUENCE</scope>
    <source>
        <strain evidence="2">GSM-AAB239-AS_SAM_17_03QT</strain>
    </source>
</reference>
<reference evidence="2" key="2">
    <citation type="submission" date="2023-04" db="EMBL/GenBank/DDBJ databases">
        <authorList>
            <person name="Bruccoleri R.E."/>
            <person name="Oakeley E.J."/>
            <person name="Faust A.-M."/>
            <person name="Dessus-Babus S."/>
            <person name="Altorfer M."/>
            <person name="Burckhardt D."/>
            <person name="Oertli M."/>
            <person name="Naumann U."/>
            <person name="Petersen F."/>
            <person name="Wong J."/>
        </authorList>
    </citation>
    <scope>NUCLEOTIDE SEQUENCE</scope>
    <source>
        <strain evidence="2">GSM-AAB239-AS_SAM_17_03QT</strain>
        <tissue evidence="2">Leaf</tissue>
    </source>
</reference>